<dbReference type="Gene3D" id="3.40.50.300">
    <property type="entry name" value="P-loop containing nucleotide triphosphate hydrolases"/>
    <property type="match status" value="2"/>
</dbReference>
<dbReference type="PANTHER" id="PTHR13710">
    <property type="entry name" value="DNA HELICASE RECQ FAMILY MEMBER"/>
    <property type="match status" value="1"/>
</dbReference>
<reference evidence="21" key="1">
    <citation type="submission" date="2016-11" db="UniProtKB">
        <authorList>
            <consortium name="WormBaseParasite"/>
        </authorList>
    </citation>
    <scope>IDENTIFICATION</scope>
</reference>
<feature type="domain" description="HRDC" evidence="14">
    <location>
        <begin position="784"/>
        <end position="865"/>
    </location>
</feature>
<dbReference type="eggNOG" id="KOG0351">
    <property type="taxonomic scope" value="Eukaryota"/>
</dbReference>
<dbReference type="Pfam" id="PF16124">
    <property type="entry name" value="RecQ_Zn_bind"/>
    <property type="match status" value="1"/>
</dbReference>
<dbReference type="SMART" id="SM00490">
    <property type="entry name" value="HELICc"/>
    <property type="match status" value="1"/>
</dbReference>
<comment type="catalytic activity">
    <reaction evidence="12 13">
        <text>ATP + H2O = ADP + phosphate + H(+)</text>
        <dbReference type="Rhea" id="RHEA:13065"/>
        <dbReference type="ChEBI" id="CHEBI:15377"/>
        <dbReference type="ChEBI" id="CHEBI:15378"/>
        <dbReference type="ChEBI" id="CHEBI:30616"/>
        <dbReference type="ChEBI" id="CHEBI:43474"/>
        <dbReference type="ChEBI" id="CHEBI:456216"/>
    </reaction>
</comment>
<dbReference type="SUPFAM" id="SSF46785">
    <property type="entry name" value="Winged helix' DNA-binding domain"/>
    <property type="match status" value="1"/>
</dbReference>
<dbReference type="GO" id="GO:0043138">
    <property type="term" value="F:3'-5' DNA helicase activity"/>
    <property type="evidence" value="ECO:0007669"/>
    <property type="project" value="UniProtKB-EC"/>
</dbReference>
<evidence type="ECO:0000256" key="4">
    <source>
        <dbReference type="ARBA" id="ARBA00022741"/>
    </source>
</evidence>
<dbReference type="GO" id="GO:0005524">
    <property type="term" value="F:ATP binding"/>
    <property type="evidence" value="ECO:0007669"/>
    <property type="project" value="UniProtKB-KW"/>
</dbReference>
<evidence type="ECO:0000313" key="21">
    <source>
        <dbReference type="WBParaSite" id="BXY_1623500.1"/>
    </source>
</evidence>
<dbReference type="GO" id="GO:0006260">
    <property type="term" value="P:DNA replication"/>
    <property type="evidence" value="ECO:0007669"/>
    <property type="project" value="InterPro"/>
</dbReference>
<evidence type="ECO:0000313" key="20">
    <source>
        <dbReference type="Proteomes" id="UP000659654"/>
    </source>
</evidence>
<dbReference type="EMBL" id="CAJFCV020000003">
    <property type="protein sequence ID" value="CAG9108695.1"/>
    <property type="molecule type" value="Genomic_DNA"/>
</dbReference>
<dbReference type="InterPro" id="IPR036388">
    <property type="entry name" value="WH-like_DNA-bd_sf"/>
</dbReference>
<dbReference type="InterPro" id="IPR001650">
    <property type="entry name" value="Helicase_C-like"/>
</dbReference>
<dbReference type="Pfam" id="PF00570">
    <property type="entry name" value="HRDC"/>
    <property type="match status" value="1"/>
</dbReference>
<evidence type="ECO:0000256" key="3">
    <source>
        <dbReference type="ARBA" id="ARBA00005446"/>
    </source>
</evidence>
<evidence type="ECO:0000259" key="14">
    <source>
        <dbReference type="PROSITE" id="PS50967"/>
    </source>
</evidence>
<dbReference type="SUPFAM" id="SSF52540">
    <property type="entry name" value="P-loop containing nucleoside triphosphate hydrolases"/>
    <property type="match status" value="1"/>
</dbReference>
<dbReference type="InterPro" id="IPR014001">
    <property type="entry name" value="Helicase_ATP-bd"/>
</dbReference>
<dbReference type="GO" id="GO:0009378">
    <property type="term" value="F:four-way junction helicase activity"/>
    <property type="evidence" value="ECO:0007669"/>
    <property type="project" value="TreeGrafter"/>
</dbReference>
<keyword evidence="8" id="KW-0238">DNA-binding</keyword>
<dbReference type="PROSITE" id="PS51194">
    <property type="entry name" value="HELICASE_CTER"/>
    <property type="match status" value="1"/>
</dbReference>
<dbReference type="SUPFAM" id="SSF47819">
    <property type="entry name" value="HRDC-like"/>
    <property type="match status" value="1"/>
</dbReference>
<evidence type="ECO:0000313" key="17">
    <source>
        <dbReference type="EMBL" id="CAD5221640.1"/>
    </source>
</evidence>
<evidence type="ECO:0000259" key="15">
    <source>
        <dbReference type="PROSITE" id="PS51192"/>
    </source>
</evidence>
<dbReference type="InterPro" id="IPR027417">
    <property type="entry name" value="P-loop_NTPase"/>
</dbReference>
<dbReference type="InterPro" id="IPR018982">
    <property type="entry name" value="RQC_domain"/>
</dbReference>
<name>A0A1I7ST65_BURXY</name>
<evidence type="ECO:0000256" key="10">
    <source>
        <dbReference type="ARBA" id="ARBA00023242"/>
    </source>
</evidence>
<evidence type="ECO:0000256" key="2">
    <source>
        <dbReference type="ARBA" id="ARBA00004123"/>
    </source>
</evidence>
<evidence type="ECO:0000259" key="16">
    <source>
        <dbReference type="PROSITE" id="PS51194"/>
    </source>
</evidence>
<dbReference type="InterPro" id="IPR004589">
    <property type="entry name" value="DNA_helicase_ATP-dep_RecQ"/>
</dbReference>
<dbReference type="OrthoDB" id="10261556at2759"/>
<dbReference type="InterPro" id="IPR044876">
    <property type="entry name" value="HRDC_dom_sf"/>
</dbReference>
<keyword evidence="7 13" id="KW-0067">ATP-binding</keyword>
<dbReference type="GO" id="GO:0000724">
    <property type="term" value="P:double-strand break repair via homologous recombination"/>
    <property type="evidence" value="ECO:0007669"/>
    <property type="project" value="TreeGrafter"/>
</dbReference>
<evidence type="ECO:0000313" key="19">
    <source>
        <dbReference type="Proteomes" id="UP000095284"/>
    </source>
</evidence>
<dbReference type="Pfam" id="PF09382">
    <property type="entry name" value="RQC"/>
    <property type="match status" value="1"/>
</dbReference>
<evidence type="ECO:0000256" key="8">
    <source>
        <dbReference type="ARBA" id="ARBA00023125"/>
    </source>
</evidence>
<dbReference type="FunFam" id="3.40.50.300:FF:000296">
    <property type="entry name" value="ATP-dependent DNA helicase RecQ"/>
    <property type="match status" value="1"/>
</dbReference>
<accession>A0A1I7ST65</accession>
<organism evidence="19 21">
    <name type="scientific">Bursaphelenchus xylophilus</name>
    <name type="common">Pinewood nematode worm</name>
    <name type="synonym">Aphelenchoides xylophilus</name>
    <dbReference type="NCBI Taxonomy" id="6326"/>
    <lineage>
        <taxon>Eukaryota</taxon>
        <taxon>Metazoa</taxon>
        <taxon>Ecdysozoa</taxon>
        <taxon>Nematoda</taxon>
        <taxon>Chromadorea</taxon>
        <taxon>Rhabditida</taxon>
        <taxon>Tylenchina</taxon>
        <taxon>Tylenchomorpha</taxon>
        <taxon>Aphelenchoidea</taxon>
        <taxon>Aphelenchoididae</taxon>
        <taxon>Bursaphelenchus</taxon>
    </lineage>
</organism>
<dbReference type="GO" id="GO:0005634">
    <property type="term" value="C:nucleus"/>
    <property type="evidence" value="ECO:0007669"/>
    <property type="project" value="UniProtKB-SubCell"/>
</dbReference>
<dbReference type="NCBIfam" id="TIGR00614">
    <property type="entry name" value="recQ_fam"/>
    <property type="match status" value="1"/>
</dbReference>
<reference evidence="18" key="2">
    <citation type="submission" date="2020-08" db="EMBL/GenBank/DDBJ databases">
        <authorList>
            <person name="Kikuchi T."/>
        </authorList>
    </citation>
    <scope>NUCLEOTIDE SEQUENCE</scope>
    <source>
        <strain evidence="17">Ka4C1</strain>
    </source>
</reference>
<keyword evidence="5 13" id="KW-0378">Hydrolase</keyword>
<evidence type="ECO:0000256" key="11">
    <source>
        <dbReference type="ARBA" id="ARBA00034617"/>
    </source>
</evidence>
<dbReference type="Proteomes" id="UP000095284">
    <property type="component" value="Unplaced"/>
</dbReference>
<dbReference type="GO" id="GO:0007131">
    <property type="term" value="P:reciprocal meiotic recombination"/>
    <property type="evidence" value="ECO:0007669"/>
    <property type="project" value="UniProtKB-ARBA"/>
</dbReference>
<dbReference type="InterPro" id="IPR010997">
    <property type="entry name" value="HRDC-like_sf"/>
</dbReference>
<keyword evidence="4 13" id="KW-0547">Nucleotide-binding</keyword>
<dbReference type="WBParaSite" id="BXY_1623500.1">
    <property type="protein sequence ID" value="BXY_1623500.1"/>
    <property type="gene ID" value="BXY_1623500"/>
</dbReference>
<dbReference type="PROSITE" id="PS50967">
    <property type="entry name" value="HRDC"/>
    <property type="match status" value="1"/>
</dbReference>
<dbReference type="InterPro" id="IPR002121">
    <property type="entry name" value="HRDC_dom"/>
</dbReference>
<evidence type="ECO:0000256" key="6">
    <source>
        <dbReference type="ARBA" id="ARBA00022806"/>
    </source>
</evidence>
<dbReference type="Proteomes" id="UP000582659">
    <property type="component" value="Unassembled WGS sequence"/>
</dbReference>
<evidence type="ECO:0000313" key="18">
    <source>
        <dbReference type="EMBL" id="CAG9108695.1"/>
    </source>
</evidence>
<dbReference type="CDD" id="cd18794">
    <property type="entry name" value="SF2_C_RecQ"/>
    <property type="match status" value="1"/>
</dbReference>
<dbReference type="GO" id="GO:0005737">
    <property type="term" value="C:cytoplasm"/>
    <property type="evidence" value="ECO:0007669"/>
    <property type="project" value="TreeGrafter"/>
</dbReference>
<comment type="subcellular location">
    <subcellularLocation>
        <location evidence="2 13">Nucleus</location>
    </subcellularLocation>
</comment>
<dbReference type="EMBL" id="CAJFDI010000003">
    <property type="protein sequence ID" value="CAD5221640.1"/>
    <property type="molecule type" value="Genomic_DNA"/>
</dbReference>
<comment type="catalytic activity">
    <reaction evidence="11 13">
        <text>Couples ATP hydrolysis with the unwinding of duplex DNA by translocating in the 3'-5' direction.</text>
        <dbReference type="EC" id="5.6.2.4"/>
    </reaction>
</comment>
<proteinExistence type="inferred from homology"/>
<feature type="domain" description="Helicase C-terminal" evidence="16">
    <location>
        <begin position="443"/>
        <end position="606"/>
    </location>
</feature>
<dbReference type="PANTHER" id="PTHR13710:SF153">
    <property type="entry name" value="RECQ-LIKE DNA HELICASE BLM"/>
    <property type="match status" value="1"/>
</dbReference>
<dbReference type="SMR" id="A0A1I7ST65"/>
<gene>
    <name evidence="17" type="ORF">BXYJ_LOCUS6779</name>
</gene>
<dbReference type="GO" id="GO:0003677">
    <property type="term" value="F:DNA binding"/>
    <property type="evidence" value="ECO:0007669"/>
    <property type="project" value="UniProtKB-KW"/>
</dbReference>
<dbReference type="FunFam" id="3.40.50.300:FF:000340">
    <property type="entry name" value="Bloom syndrome, RecQ helicase"/>
    <property type="match status" value="1"/>
</dbReference>
<evidence type="ECO:0000256" key="13">
    <source>
        <dbReference type="RuleBase" id="RU364117"/>
    </source>
</evidence>
<dbReference type="SMART" id="SM00487">
    <property type="entry name" value="DEXDc"/>
    <property type="match status" value="1"/>
</dbReference>
<dbReference type="InterPro" id="IPR036390">
    <property type="entry name" value="WH_DNA-bd_sf"/>
</dbReference>
<sequence>MTTLQREFCEFEGYEFVVPLEVSRSVPAFIPLTGVVEPAKVEEVPTADDFWDVWDEPTSKKAKVQSQKEIEHQDTWVLGKNTHVVTPCRQELPKDDKLAGLDDTFYHNDINLNGDFTEEEAFSMAVTLSLADGPPDDKVNPSQDYDVVELTDSLEGVLPTNNEKAVIDGGSADLTQESLTEGDVKKFFMFGEQRSDMHGKFKGYLKDNTSEFDDKDLDETTRSLMYRTLNGVFGFRDFRHCQKAVIIAILKNHDCFILMPTGAGKSLCYQLPAVMSSGVTVVVSPLKSLMADQVQKLQEWKVPCYCLRSGLSRQETDRIYADLTSEDVQVKLLYVTPEMIGKSTTLQNAFGLLHKRRKLDRFIVDEAHCVSQWGHDFRTDYVKLSDYFKEFDEVQVIALTATATPNAVIDIRRILRMSKSKLFISSFVRPNLIYDLVPKNPKSFQKVMNLLKNKYPNQSGIVYCLSRKDTETVAESLIKNGISAAAYHSEIGDANRDRIQRAWMRGEVNVICATIAFGMGIDKPDVRYVIHHSMSASIEAYYQETGRAGRDGLPAVCILMYGYNDHVRHMKMDNSETPALKKKRFQGIYNMVAYGENVSMCRRKLLVEHFGEFYDSATCNGSSTPCSICEMSRSIPMYKPYDFTEEAVLVLKSVKQVKKITLNQLVEIYNGKSAKKVQKGKKSFLNMEISRRGEGFTEDDCSRFMRKLVIDGFLEEKISVSNFHGQEICYVYITDLGEKFLKTRTPKVYSHLSVGKKDNNPKLFTMTAVSEAMALKEKYKLRHVDVFQSCKKALITFFDKLAQEEGLSNYSSIITSEGLEQLAAMMPRTNSEILQVESMTATKLQKYGSRIMDTMQPFFELVDRREHADIQKAVHGY</sequence>
<protein>
    <recommendedName>
        <fullName evidence="13">ATP-dependent DNA helicase</fullName>
        <ecNumber evidence="13">5.6.2.4</ecNumber>
    </recommendedName>
</protein>
<evidence type="ECO:0000256" key="5">
    <source>
        <dbReference type="ARBA" id="ARBA00022801"/>
    </source>
</evidence>
<dbReference type="InterPro" id="IPR032284">
    <property type="entry name" value="RecQ_Zn-bd"/>
</dbReference>
<dbReference type="Gene3D" id="1.10.150.80">
    <property type="entry name" value="HRDC domain"/>
    <property type="match status" value="1"/>
</dbReference>
<keyword evidence="6 13" id="KW-0347">Helicase</keyword>
<keyword evidence="10 13" id="KW-0539">Nucleus</keyword>
<dbReference type="Proteomes" id="UP000659654">
    <property type="component" value="Unassembled WGS sequence"/>
</dbReference>
<dbReference type="InterPro" id="IPR011545">
    <property type="entry name" value="DEAD/DEAH_box_helicase_dom"/>
</dbReference>
<evidence type="ECO:0000256" key="9">
    <source>
        <dbReference type="ARBA" id="ARBA00023235"/>
    </source>
</evidence>
<dbReference type="Gene3D" id="1.10.10.10">
    <property type="entry name" value="Winged helix-like DNA-binding domain superfamily/Winged helix DNA-binding domain"/>
    <property type="match status" value="1"/>
</dbReference>
<comment type="similarity">
    <text evidence="3 13">Belongs to the helicase family. RecQ subfamily.</text>
</comment>
<feature type="domain" description="Helicase ATP-binding" evidence="15">
    <location>
        <begin position="246"/>
        <end position="421"/>
    </location>
</feature>
<keyword evidence="20" id="KW-1185">Reference proteome</keyword>
<dbReference type="PROSITE" id="PS51192">
    <property type="entry name" value="HELICASE_ATP_BIND_1"/>
    <property type="match status" value="1"/>
</dbReference>
<evidence type="ECO:0000256" key="7">
    <source>
        <dbReference type="ARBA" id="ARBA00022840"/>
    </source>
</evidence>
<dbReference type="EC" id="5.6.2.4" evidence="13"/>
<dbReference type="AlphaFoldDB" id="A0A1I7ST65"/>
<dbReference type="GO" id="GO:0005694">
    <property type="term" value="C:chromosome"/>
    <property type="evidence" value="ECO:0007669"/>
    <property type="project" value="TreeGrafter"/>
</dbReference>
<dbReference type="SMART" id="SM00956">
    <property type="entry name" value="RQC"/>
    <property type="match status" value="1"/>
</dbReference>
<comment type="cofactor">
    <cofactor evidence="1">
        <name>Zn(2+)</name>
        <dbReference type="ChEBI" id="CHEBI:29105"/>
    </cofactor>
</comment>
<dbReference type="SMART" id="SM00341">
    <property type="entry name" value="HRDC"/>
    <property type="match status" value="1"/>
</dbReference>
<dbReference type="Pfam" id="PF00270">
    <property type="entry name" value="DEAD"/>
    <property type="match status" value="1"/>
</dbReference>
<evidence type="ECO:0000256" key="12">
    <source>
        <dbReference type="ARBA" id="ARBA00049360"/>
    </source>
</evidence>
<keyword evidence="9" id="KW-0413">Isomerase</keyword>
<dbReference type="Pfam" id="PF00271">
    <property type="entry name" value="Helicase_C"/>
    <property type="match status" value="1"/>
</dbReference>
<dbReference type="GO" id="GO:0016787">
    <property type="term" value="F:hydrolase activity"/>
    <property type="evidence" value="ECO:0007669"/>
    <property type="project" value="UniProtKB-KW"/>
</dbReference>
<evidence type="ECO:0000256" key="1">
    <source>
        <dbReference type="ARBA" id="ARBA00001947"/>
    </source>
</evidence>